<keyword evidence="10 15" id="KW-0234">DNA repair</keyword>
<keyword evidence="9 15" id="KW-0233">DNA recombination</keyword>
<dbReference type="EC" id="5.6.2.4" evidence="13 15"/>
<dbReference type="Pfam" id="PF00271">
    <property type="entry name" value="Helicase_C"/>
    <property type="match status" value="1"/>
</dbReference>
<dbReference type="SUPFAM" id="SSF52540">
    <property type="entry name" value="P-loop containing nucleoside triphosphate hydrolases"/>
    <property type="match status" value="2"/>
</dbReference>
<dbReference type="PROSITE" id="PS51192">
    <property type="entry name" value="HELICASE_ATP_BIND_1"/>
    <property type="match status" value="1"/>
</dbReference>
<organism evidence="18 19">
    <name type="scientific">Candidatus Shapirobacteria bacterium CG11_big_fil_rev_8_21_14_0_20_40_12</name>
    <dbReference type="NCBI Taxonomy" id="1974889"/>
    <lineage>
        <taxon>Bacteria</taxon>
        <taxon>Candidatus Shapironibacteriota</taxon>
    </lineage>
</organism>
<evidence type="ECO:0000256" key="9">
    <source>
        <dbReference type="ARBA" id="ARBA00023172"/>
    </source>
</evidence>
<dbReference type="InterPro" id="IPR033454">
    <property type="entry name" value="RecG_wedge"/>
</dbReference>
<dbReference type="NCBIfam" id="NF008165">
    <property type="entry name" value="PRK10917.1-3"/>
    <property type="match status" value="1"/>
</dbReference>
<name>A0A2H0KGR9_9BACT</name>
<dbReference type="GO" id="GO:0016887">
    <property type="term" value="F:ATP hydrolysis activity"/>
    <property type="evidence" value="ECO:0007669"/>
    <property type="project" value="RHEA"/>
</dbReference>
<dbReference type="GO" id="GO:0043138">
    <property type="term" value="F:3'-5' DNA helicase activity"/>
    <property type="evidence" value="ECO:0007669"/>
    <property type="project" value="UniProtKB-EC"/>
</dbReference>
<dbReference type="Proteomes" id="UP000231371">
    <property type="component" value="Unassembled WGS sequence"/>
</dbReference>
<evidence type="ECO:0000256" key="2">
    <source>
        <dbReference type="ARBA" id="ARBA00017846"/>
    </source>
</evidence>
<dbReference type="Pfam" id="PF17191">
    <property type="entry name" value="RecG_wedge"/>
    <property type="match status" value="1"/>
</dbReference>
<evidence type="ECO:0000313" key="18">
    <source>
        <dbReference type="EMBL" id="PIQ70442.1"/>
    </source>
</evidence>
<evidence type="ECO:0000256" key="10">
    <source>
        <dbReference type="ARBA" id="ARBA00023204"/>
    </source>
</evidence>
<dbReference type="GO" id="GO:0006310">
    <property type="term" value="P:DNA recombination"/>
    <property type="evidence" value="ECO:0007669"/>
    <property type="project" value="UniProtKB-UniRule"/>
</dbReference>
<keyword evidence="3 15" id="KW-0547">Nucleotide-binding</keyword>
<dbReference type="SUPFAM" id="SSF50249">
    <property type="entry name" value="Nucleic acid-binding proteins"/>
    <property type="match status" value="1"/>
</dbReference>
<dbReference type="PANTHER" id="PTHR47964:SF1">
    <property type="entry name" value="ATP-DEPENDENT DNA HELICASE HOMOLOG RECG, CHLOROPLASTIC"/>
    <property type="match status" value="1"/>
</dbReference>
<dbReference type="CDD" id="cd17992">
    <property type="entry name" value="DEXHc_RecG"/>
    <property type="match status" value="1"/>
</dbReference>
<evidence type="ECO:0000256" key="7">
    <source>
        <dbReference type="ARBA" id="ARBA00022840"/>
    </source>
</evidence>
<dbReference type="InterPro" id="IPR001650">
    <property type="entry name" value="Helicase_C-like"/>
</dbReference>
<dbReference type="GO" id="GO:0003677">
    <property type="term" value="F:DNA binding"/>
    <property type="evidence" value="ECO:0007669"/>
    <property type="project" value="UniProtKB-KW"/>
</dbReference>
<evidence type="ECO:0000256" key="15">
    <source>
        <dbReference type="RuleBase" id="RU363016"/>
    </source>
</evidence>
<dbReference type="Gene3D" id="3.40.50.300">
    <property type="entry name" value="P-loop containing nucleotide triphosphate hydrolases"/>
    <property type="match status" value="2"/>
</dbReference>
<evidence type="ECO:0000256" key="14">
    <source>
        <dbReference type="ARBA" id="ARBA00048988"/>
    </source>
</evidence>
<keyword evidence="5 15" id="KW-0378">Hydrolase</keyword>
<evidence type="ECO:0000256" key="3">
    <source>
        <dbReference type="ARBA" id="ARBA00022741"/>
    </source>
</evidence>
<dbReference type="NCBIfam" id="TIGR00643">
    <property type="entry name" value="recG"/>
    <property type="match status" value="1"/>
</dbReference>
<dbReference type="Gene3D" id="2.40.50.140">
    <property type="entry name" value="Nucleic acid-binding proteins"/>
    <property type="match status" value="1"/>
</dbReference>
<dbReference type="GO" id="GO:0006281">
    <property type="term" value="P:DNA repair"/>
    <property type="evidence" value="ECO:0007669"/>
    <property type="project" value="UniProtKB-UniRule"/>
</dbReference>
<dbReference type="Pfam" id="PF00270">
    <property type="entry name" value="DEAD"/>
    <property type="match status" value="1"/>
</dbReference>
<evidence type="ECO:0000256" key="13">
    <source>
        <dbReference type="ARBA" id="ARBA00034808"/>
    </source>
</evidence>
<dbReference type="InterPro" id="IPR047112">
    <property type="entry name" value="RecG/Mfd"/>
</dbReference>
<dbReference type="CDD" id="cd04488">
    <property type="entry name" value="RecG_wedge_OBF"/>
    <property type="match status" value="1"/>
</dbReference>
<dbReference type="EMBL" id="PCVI01000009">
    <property type="protein sequence ID" value="PIQ70442.1"/>
    <property type="molecule type" value="Genomic_DNA"/>
</dbReference>
<dbReference type="Pfam" id="PF19833">
    <property type="entry name" value="RecG_dom3_C"/>
    <property type="match status" value="1"/>
</dbReference>
<keyword evidence="4 15" id="KW-0227">DNA damage</keyword>
<evidence type="ECO:0000259" key="17">
    <source>
        <dbReference type="PROSITE" id="PS51194"/>
    </source>
</evidence>
<feature type="domain" description="Helicase ATP-binding" evidence="16">
    <location>
        <begin position="286"/>
        <end position="449"/>
    </location>
</feature>
<sequence length="690" mass="78004">MQIKLSDPVEKLFMVGPTYAKRLEKLGIFTIEDLLYYFPFRYDDFSLISPIGHLQPGETVTITGKVESIVNEFTKNGRKVQKAQISDNTGKIEAIWFNQPFLTKTIRAGESYNFSGKCEWFGREKVLLSPEYECIKHQVSSIKGKNEINNVHTGRLVPVYPETSGISSKWLRSRIKIALEIFSNQIEEFLPDEMIKKENLVSEKEAIFQIHFPDNQTWAQKAKDRLSFDELFLIQLSSKIRKSLWQKKTLTKKLSVKKKDVDKVVDSLPFKLTKAQERCLNEILNDIGKDIPMNRLLEGDVGSGKTVVATIAAYAAYLNGSSTLFMAPTEILANQHFSTLQSLLSPLGITIELITGSRKPKVQSAKCKVQNCGKNIPKIIIGTHALLYQDFTTNEIGLVIVDEQHRFGVEQRALLAQKGKSPHFLTMTATPIPRSVALTVFSDLDLSIIDEMPVSRIPVKTWVVPKEKRGAGYDWIKTRIKDTPEQAFIICPLIEESESLKDVKAVSIEYEKLAKNIFPDLKIGLLHGKIKSKEKEKILNDFKEGRLDILVSTPVVEVGIDIPNATIMVIEGADRFGLAQLHQLRGRVGRRNLQSYCFLFSEKQDDKSLKRLKYLETTNSGLKLAEADLSLRGPGDIYGIKQHGFFKLKIASLSDINLIQKTQKAVDQILEINSVLKSRLEKYRMTPVSN</sequence>
<dbReference type="PANTHER" id="PTHR47964">
    <property type="entry name" value="ATP-DEPENDENT DNA HELICASE HOMOLOG RECG, CHLOROPLASTIC"/>
    <property type="match status" value="1"/>
</dbReference>
<accession>A0A2H0KGR9</accession>
<dbReference type="NCBIfam" id="NF008168">
    <property type="entry name" value="PRK10917.2-2"/>
    <property type="match status" value="1"/>
</dbReference>
<feature type="domain" description="Helicase C-terminal" evidence="17">
    <location>
        <begin position="475"/>
        <end position="630"/>
    </location>
</feature>
<proteinExistence type="inferred from homology"/>
<evidence type="ECO:0000256" key="1">
    <source>
        <dbReference type="ARBA" id="ARBA00007504"/>
    </source>
</evidence>
<keyword evidence="8" id="KW-0238">DNA-binding</keyword>
<evidence type="ECO:0000256" key="5">
    <source>
        <dbReference type="ARBA" id="ARBA00022801"/>
    </source>
</evidence>
<dbReference type="InterPro" id="IPR027417">
    <property type="entry name" value="P-loop_NTPase"/>
</dbReference>
<comment type="catalytic activity">
    <reaction evidence="14 15">
        <text>ATP + H2O = ADP + phosphate + H(+)</text>
        <dbReference type="Rhea" id="RHEA:13065"/>
        <dbReference type="ChEBI" id="CHEBI:15377"/>
        <dbReference type="ChEBI" id="CHEBI:15378"/>
        <dbReference type="ChEBI" id="CHEBI:30616"/>
        <dbReference type="ChEBI" id="CHEBI:43474"/>
        <dbReference type="ChEBI" id="CHEBI:456216"/>
        <dbReference type="EC" id="5.6.2.4"/>
    </reaction>
</comment>
<evidence type="ECO:0000256" key="12">
    <source>
        <dbReference type="ARBA" id="ARBA00034617"/>
    </source>
</evidence>
<comment type="function">
    <text evidence="15">Plays a critical role in recombination and DNA repair. Helps process Holliday junction intermediates to mature products by catalyzing branch migration. Has replication fork regression activity, unwinds stalled or blocked replication forks to make a HJ that can be resolved. Has a DNA unwinding activity characteristic of a DNA helicase with 3'-5' polarity.</text>
</comment>
<evidence type="ECO:0000256" key="6">
    <source>
        <dbReference type="ARBA" id="ARBA00022806"/>
    </source>
</evidence>
<comment type="caution">
    <text evidence="18">The sequence shown here is derived from an EMBL/GenBank/DDBJ whole genome shotgun (WGS) entry which is preliminary data.</text>
</comment>
<dbReference type="InterPro" id="IPR011545">
    <property type="entry name" value="DEAD/DEAH_box_helicase_dom"/>
</dbReference>
<evidence type="ECO:0000256" key="8">
    <source>
        <dbReference type="ARBA" id="ARBA00023125"/>
    </source>
</evidence>
<dbReference type="GO" id="GO:0005524">
    <property type="term" value="F:ATP binding"/>
    <property type="evidence" value="ECO:0007669"/>
    <property type="project" value="UniProtKB-KW"/>
</dbReference>
<evidence type="ECO:0000256" key="4">
    <source>
        <dbReference type="ARBA" id="ARBA00022763"/>
    </source>
</evidence>
<dbReference type="AlphaFoldDB" id="A0A2H0KGR9"/>
<dbReference type="InterPro" id="IPR014001">
    <property type="entry name" value="Helicase_ATP-bd"/>
</dbReference>
<comment type="similarity">
    <text evidence="1 15">Belongs to the helicase family. RecG subfamily.</text>
</comment>
<protein>
    <recommendedName>
        <fullName evidence="2 15">ATP-dependent DNA helicase RecG</fullName>
        <ecNumber evidence="13 15">5.6.2.4</ecNumber>
    </recommendedName>
</protein>
<dbReference type="PROSITE" id="PS51194">
    <property type="entry name" value="HELICASE_CTER"/>
    <property type="match status" value="1"/>
</dbReference>
<keyword evidence="11" id="KW-0413">Isomerase</keyword>
<keyword evidence="6 15" id="KW-0347">Helicase</keyword>
<evidence type="ECO:0000313" key="19">
    <source>
        <dbReference type="Proteomes" id="UP000231371"/>
    </source>
</evidence>
<comment type="catalytic activity">
    <reaction evidence="12 15">
        <text>Couples ATP hydrolysis with the unwinding of duplex DNA by translocating in the 3'-5' direction.</text>
        <dbReference type="EC" id="5.6.2.4"/>
    </reaction>
</comment>
<evidence type="ECO:0000256" key="11">
    <source>
        <dbReference type="ARBA" id="ARBA00023235"/>
    </source>
</evidence>
<keyword evidence="7 15" id="KW-0067">ATP-binding</keyword>
<reference evidence="18 19" key="1">
    <citation type="submission" date="2017-09" db="EMBL/GenBank/DDBJ databases">
        <title>Depth-based differentiation of microbial function through sediment-hosted aquifers and enrichment of novel symbionts in the deep terrestrial subsurface.</title>
        <authorList>
            <person name="Probst A.J."/>
            <person name="Ladd B."/>
            <person name="Jarett J.K."/>
            <person name="Geller-Mcgrath D.E."/>
            <person name="Sieber C.M."/>
            <person name="Emerson J.B."/>
            <person name="Anantharaman K."/>
            <person name="Thomas B.C."/>
            <person name="Malmstrom R."/>
            <person name="Stieglmeier M."/>
            <person name="Klingl A."/>
            <person name="Woyke T."/>
            <person name="Ryan C.M."/>
            <person name="Banfield J.F."/>
        </authorList>
    </citation>
    <scope>NUCLEOTIDE SEQUENCE [LARGE SCALE GENOMIC DNA]</scope>
    <source>
        <strain evidence="18">CG11_big_fil_rev_8_21_14_0_20_40_12</strain>
    </source>
</reference>
<dbReference type="InterPro" id="IPR004609">
    <property type="entry name" value="ATP-dep_DNA_helicase_RecG"/>
</dbReference>
<dbReference type="SMART" id="SM00487">
    <property type="entry name" value="DEXDc"/>
    <property type="match status" value="1"/>
</dbReference>
<evidence type="ECO:0000259" key="16">
    <source>
        <dbReference type="PROSITE" id="PS51192"/>
    </source>
</evidence>
<dbReference type="SMART" id="SM00490">
    <property type="entry name" value="HELICc"/>
    <property type="match status" value="1"/>
</dbReference>
<dbReference type="InterPro" id="IPR045562">
    <property type="entry name" value="RecG_dom3_C"/>
</dbReference>
<gene>
    <name evidence="18" type="ORF">COV89_00490</name>
</gene>
<dbReference type="InterPro" id="IPR012340">
    <property type="entry name" value="NA-bd_OB-fold"/>
</dbReference>